<name>A0ACC5XIJ9_PANGG</name>
<dbReference type="EMBL" id="CM040474">
    <property type="protein sequence ID" value="MCI4390756.1"/>
    <property type="molecule type" value="Genomic_DNA"/>
</dbReference>
<dbReference type="Proteomes" id="UP000829447">
    <property type="component" value="Linkage Group LG21"/>
</dbReference>
<comment type="caution">
    <text evidence="1">The sequence shown here is derived from an EMBL/GenBank/DDBJ whole genome shotgun (WGS) entry which is preliminary data.</text>
</comment>
<gene>
    <name evidence="1" type="ORF">PGIGA_G00126380</name>
</gene>
<proteinExistence type="predicted"/>
<protein>
    <submittedName>
        <fullName evidence="1">Uncharacterized protein</fullName>
    </submittedName>
</protein>
<accession>A0ACC5XIJ9</accession>
<evidence type="ECO:0000313" key="2">
    <source>
        <dbReference type="Proteomes" id="UP000829447"/>
    </source>
</evidence>
<organism evidence="1 2">
    <name type="scientific">Pangasianodon gigas</name>
    <name type="common">Mekong giant catfish</name>
    <name type="synonym">Pangasius gigas</name>
    <dbReference type="NCBI Taxonomy" id="30993"/>
    <lineage>
        <taxon>Eukaryota</taxon>
        <taxon>Metazoa</taxon>
        <taxon>Chordata</taxon>
        <taxon>Craniata</taxon>
        <taxon>Vertebrata</taxon>
        <taxon>Euteleostomi</taxon>
        <taxon>Actinopterygii</taxon>
        <taxon>Neopterygii</taxon>
        <taxon>Teleostei</taxon>
        <taxon>Ostariophysi</taxon>
        <taxon>Siluriformes</taxon>
        <taxon>Pangasiidae</taxon>
        <taxon>Pangasianodon</taxon>
    </lineage>
</organism>
<evidence type="ECO:0000313" key="1">
    <source>
        <dbReference type="EMBL" id="MCI4390756.1"/>
    </source>
</evidence>
<keyword evidence="2" id="KW-1185">Reference proteome</keyword>
<reference evidence="1 2" key="1">
    <citation type="journal article" date="2022" name="bioRxiv">
        <title>An ancient truncated duplication of the anti-Mullerian hormone receptor type 2 gene is a potential conserved master sex determinant in the Pangasiidae catfish family.</title>
        <authorList>
            <person name="Wen M."/>
            <person name="Pan Q."/>
            <person name="Jouanno E."/>
            <person name="Montfort J."/>
            <person name="Zahm M."/>
            <person name="Cabau C."/>
            <person name="Klopp C."/>
            <person name="Iampietro C."/>
            <person name="Roques C."/>
            <person name="Bouchez O."/>
            <person name="Castinel A."/>
            <person name="Donnadieu C."/>
            <person name="Parrinello H."/>
            <person name="Poncet C."/>
            <person name="Belmonte E."/>
            <person name="Gautier V."/>
            <person name="Avarre J.-C."/>
            <person name="Dugue R."/>
            <person name="Gustiano R."/>
            <person name="Ha T.T.T."/>
            <person name="Campet M."/>
            <person name="Sriphairoj K."/>
            <person name="Ribolli J."/>
            <person name="de Almeida F.L."/>
            <person name="Desvignes T."/>
            <person name="Postlethwait J.H."/>
            <person name="Bucao C.F."/>
            <person name="Robinson-Rechavi M."/>
            <person name="Bobe J."/>
            <person name="Herpin A."/>
            <person name="Guiguen Y."/>
        </authorList>
    </citation>
    <scope>NUCLEOTIDE SEQUENCE [LARGE SCALE GENOMIC DNA]</scope>
    <source>
        <strain evidence="1">YG-Dec2019</strain>
    </source>
</reference>
<sequence>MGLRSHRPVRVPMLTSVHCKGVYNGHVSRRTRPWSDGRRWPGLINYIFFYIILTA</sequence>